<dbReference type="Pfam" id="PF00271">
    <property type="entry name" value="Helicase_C"/>
    <property type="match status" value="1"/>
</dbReference>
<evidence type="ECO:0000259" key="7">
    <source>
        <dbReference type="PROSITE" id="PS51192"/>
    </source>
</evidence>
<proteinExistence type="inferred from homology"/>
<feature type="compositionally biased region" description="Acidic residues" evidence="6">
    <location>
        <begin position="439"/>
        <end position="454"/>
    </location>
</feature>
<dbReference type="InterPro" id="IPR001650">
    <property type="entry name" value="Helicase_C-like"/>
</dbReference>
<comment type="catalytic activity">
    <reaction evidence="4">
        <text>Couples ATP hydrolysis with the unwinding of duplex DNA by translocating in the 3'-5' direction.</text>
        <dbReference type="EC" id="5.6.2.4"/>
    </reaction>
</comment>
<feature type="compositionally biased region" description="Low complexity" evidence="6">
    <location>
        <begin position="698"/>
        <end position="707"/>
    </location>
</feature>
<feature type="region of interest" description="Disordered" evidence="6">
    <location>
        <begin position="681"/>
        <end position="714"/>
    </location>
</feature>
<evidence type="ECO:0000256" key="1">
    <source>
        <dbReference type="ARBA" id="ARBA00005446"/>
    </source>
</evidence>
<evidence type="ECO:0000313" key="10">
    <source>
        <dbReference type="Proteomes" id="UP001222325"/>
    </source>
</evidence>
<dbReference type="GO" id="GO:0009378">
    <property type="term" value="F:four-way junction helicase activity"/>
    <property type="evidence" value="ECO:0007669"/>
    <property type="project" value="TreeGrafter"/>
</dbReference>
<evidence type="ECO:0000256" key="4">
    <source>
        <dbReference type="ARBA" id="ARBA00034617"/>
    </source>
</evidence>
<dbReference type="InterPro" id="IPR014001">
    <property type="entry name" value="Helicase_ATP-bd"/>
</dbReference>
<evidence type="ECO:0000256" key="6">
    <source>
        <dbReference type="SAM" id="MobiDB-lite"/>
    </source>
</evidence>
<dbReference type="InterPro" id="IPR011545">
    <property type="entry name" value="DEAD/DEAH_box_helicase_dom"/>
</dbReference>
<dbReference type="PROSITE" id="PS51192">
    <property type="entry name" value="HELICASE_ATP_BIND_1"/>
    <property type="match status" value="1"/>
</dbReference>
<dbReference type="EC" id="5.6.2.4" evidence="5"/>
<feature type="region of interest" description="Disordered" evidence="6">
    <location>
        <begin position="388"/>
        <end position="469"/>
    </location>
</feature>
<evidence type="ECO:0000256" key="2">
    <source>
        <dbReference type="ARBA" id="ARBA00022741"/>
    </source>
</evidence>
<evidence type="ECO:0000256" key="3">
    <source>
        <dbReference type="ARBA" id="ARBA00022840"/>
    </source>
</evidence>
<dbReference type="GO" id="GO:0016787">
    <property type="term" value="F:hydrolase activity"/>
    <property type="evidence" value="ECO:0007669"/>
    <property type="project" value="UniProtKB-KW"/>
</dbReference>
<keyword evidence="9" id="KW-0378">Hydrolase</keyword>
<dbReference type="GO" id="GO:0003676">
    <property type="term" value="F:nucleic acid binding"/>
    <property type="evidence" value="ECO:0007669"/>
    <property type="project" value="InterPro"/>
</dbReference>
<dbReference type="AlphaFoldDB" id="A0AAD6TV44"/>
<dbReference type="SUPFAM" id="SSF52540">
    <property type="entry name" value="P-loop containing nucleoside triphosphate hydrolases"/>
    <property type="match status" value="1"/>
</dbReference>
<dbReference type="Gene3D" id="3.40.50.300">
    <property type="entry name" value="P-loop containing nucleotide triphosphate hydrolases"/>
    <property type="match status" value="2"/>
</dbReference>
<dbReference type="EMBL" id="JARJCN010000066">
    <property type="protein sequence ID" value="KAJ7078452.1"/>
    <property type="molecule type" value="Genomic_DNA"/>
</dbReference>
<dbReference type="PANTHER" id="PTHR13710">
    <property type="entry name" value="DNA HELICASE RECQ FAMILY MEMBER"/>
    <property type="match status" value="1"/>
</dbReference>
<dbReference type="GO" id="GO:0005524">
    <property type="term" value="F:ATP binding"/>
    <property type="evidence" value="ECO:0007669"/>
    <property type="project" value="UniProtKB-KW"/>
</dbReference>
<feature type="domain" description="Helicase ATP-binding" evidence="7">
    <location>
        <begin position="45"/>
        <end position="217"/>
    </location>
</feature>
<protein>
    <recommendedName>
        <fullName evidence="5">DNA 3'-5' helicase</fullName>
        <ecNumber evidence="5">5.6.2.4</ecNumber>
    </recommendedName>
</protein>
<evidence type="ECO:0000256" key="5">
    <source>
        <dbReference type="ARBA" id="ARBA00034808"/>
    </source>
</evidence>
<dbReference type="Pfam" id="PF00270">
    <property type="entry name" value="DEAD"/>
    <property type="match status" value="1"/>
</dbReference>
<dbReference type="Proteomes" id="UP001222325">
    <property type="component" value="Unassembled WGS sequence"/>
</dbReference>
<evidence type="ECO:0000313" key="9">
    <source>
        <dbReference type="EMBL" id="KAJ7078452.1"/>
    </source>
</evidence>
<gene>
    <name evidence="9" type="ORF">B0H15DRAFT_788982</name>
</gene>
<dbReference type="GO" id="GO:0005694">
    <property type="term" value="C:chromosome"/>
    <property type="evidence" value="ECO:0007669"/>
    <property type="project" value="TreeGrafter"/>
</dbReference>
<accession>A0AAD6TV44</accession>
<comment type="caution">
    <text evidence="9">The sequence shown here is derived from an EMBL/GenBank/DDBJ whole genome shotgun (WGS) entry which is preliminary data.</text>
</comment>
<reference evidence="9" key="1">
    <citation type="submission" date="2023-03" db="EMBL/GenBank/DDBJ databases">
        <title>Massive genome expansion in bonnet fungi (Mycena s.s.) driven by repeated elements and novel gene families across ecological guilds.</title>
        <authorList>
            <consortium name="Lawrence Berkeley National Laboratory"/>
            <person name="Harder C.B."/>
            <person name="Miyauchi S."/>
            <person name="Viragh M."/>
            <person name="Kuo A."/>
            <person name="Thoen E."/>
            <person name="Andreopoulos B."/>
            <person name="Lu D."/>
            <person name="Skrede I."/>
            <person name="Drula E."/>
            <person name="Henrissat B."/>
            <person name="Morin E."/>
            <person name="Kohler A."/>
            <person name="Barry K."/>
            <person name="LaButti K."/>
            <person name="Morin E."/>
            <person name="Salamov A."/>
            <person name="Lipzen A."/>
            <person name="Mereny Z."/>
            <person name="Hegedus B."/>
            <person name="Baldrian P."/>
            <person name="Stursova M."/>
            <person name="Weitz H."/>
            <person name="Taylor A."/>
            <person name="Grigoriev I.V."/>
            <person name="Nagy L.G."/>
            <person name="Martin F."/>
            <person name="Kauserud H."/>
        </authorList>
    </citation>
    <scope>NUCLEOTIDE SEQUENCE</scope>
    <source>
        <strain evidence="9">CBHHK173m</strain>
    </source>
</reference>
<feature type="domain" description="Helicase C-terminal" evidence="8">
    <location>
        <begin position="243"/>
        <end position="402"/>
    </location>
</feature>
<dbReference type="SMART" id="SM00487">
    <property type="entry name" value="DEXDc"/>
    <property type="match status" value="1"/>
</dbReference>
<dbReference type="GO" id="GO:0000724">
    <property type="term" value="P:double-strand break repair via homologous recombination"/>
    <property type="evidence" value="ECO:0007669"/>
    <property type="project" value="TreeGrafter"/>
</dbReference>
<dbReference type="SMART" id="SM00490">
    <property type="entry name" value="HELICc"/>
    <property type="match status" value="1"/>
</dbReference>
<dbReference type="GO" id="GO:0043138">
    <property type="term" value="F:3'-5' DNA helicase activity"/>
    <property type="evidence" value="ECO:0007669"/>
    <property type="project" value="UniProtKB-EC"/>
</dbReference>
<name>A0AAD6TV44_9AGAR</name>
<feature type="compositionally biased region" description="Pro residues" evidence="6">
    <location>
        <begin position="427"/>
        <end position="438"/>
    </location>
</feature>
<evidence type="ECO:0000259" key="8">
    <source>
        <dbReference type="PROSITE" id="PS51194"/>
    </source>
</evidence>
<comment type="similarity">
    <text evidence="1">Belongs to the helicase family. RecQ subfamily.</text>
</comment>
<keyword evidence="2" id="KW-0547">Nucleotide-binding</keyword>
<keyword evidence="10" id="KW-1185">Reference proteome</keyword>
<dbReference type="GO" id="GO:0005737">
    <property type="term" value="C:cytoplasm"/>
    <property type="evidence" value="ECO:0007669"/>
    <property type="project" value="TreeGrafter"/>
</dbReference>
<feature type="non-terminal residue" evidence="9">
    <location>
        <position position="1"/>
    </location>
</feature>
<dbReference type="InterPro" id="IPR027417">
    <property type="entry name" value="P-loop_NTPase"/>
</dbReference>
<organism evidence="9 10">
    <name type="scientific">Mycena belliarum</name>
    <dbReference type="NCBI Taxonomy" id="1033014"/>
    <lineage>
        <taxon>Eukaryota</taxon>
        <taxon>Fungi</taxon>
        <taxon>Dikarya</taxon>
        <taxon>Basidiomycota</taxon>
        <taxon>Agaricomycotina</taxon>
        <taxon>Agaricomycetes</taxon>
        <taxon>Agaricomycetidae</taxon>
        <taxon>Agaricales</taxon>
        <taxon>Marasmiineae</taxon>
        <taxon>Mycenaceae</taxon>
        <taxon>Mycena</taxon>
    </lineage>
</organism>
<dbReference type="PROSITE" id="PS51194">
    <property type="entry name" value="HELICASE_CTER"/>
    <property type="match status" value="1"/>
</dbReference>
<dbReference type="PANTHER" id="PTHR13710:SF154">
    <property type="entry name" value="RECQ HELICASE, PUTATIVE (AFU_ORTHOLOGUE AFUA_6G14720)-RELATED"/>
    <property type="match status" value="1"/>
</dbReference>
<keyword evidence="3" id="KW-0067">ATP-binding</keyword>
<sequence length="722" mass="80694">MPNVQSRAAPTPSTGPPRYSFAEIRAKAVERLGYQPCHWQIKVVEAILKRDGDVVCISATGSGKTLTFWLPLLFKSNGIQLVISPLNILGDQNVTQLEGMGIKGISITSETATYQNFQDIEDGQYRVIVTNVETLMQQDGGFDQLWKKPQFTSRLISIVWDEGHCVSKWAGFRPEYKEVGRLRFLIPRSIPFLIVSATLPPAVLSDVMHTLQVLRDKVTIIRRSNDRPNIHLVVREMKYSMSSFKDLAFLIKENWQPGDPLPPKFLIFFDSIADAVEAAKFLRGRLPLEYRHKIKWFNSEMSSEFKDIESEALKAGRIWGLCCTDSFGMGLDLADILLVIQWRSTCDMCTLWQRLGRAARAMHLVARGLFLVEPKRFDQNIAKAEARAAKRAETSKKRKHLADEPEQPAAKRVAVASRDSPNLPLHIPQPAPSVPAPAEPEDPNDANDPDDDPEVGALPAPPTISSDDYRASRRAVYDALIEHEPAWKKPTKKKGADRLEPALDDFINARTRQPGKPCHRDPATTFFGNDMTVSTHLECRPDVPGGCRRCVISASEVCCELCTPADFADFARVDLPKPKQQPQRSRIAPYSTTPADMALRDALHTFRKDRTNEVLGPFSFRKHGAGAIMSDEVLSRIADCTHFYKIQTTADLIRETRWHRAAEDGAKVLVLISQHLPLPPPPQPALSFTTPLRPGLHSNNASPASPSTPKNRRCSKCHLLGH</sequence>